<dbReference type="VEuPathDB" id="FungiDB:KRP23_14016"/>
<reference evidence="3" key="2">
    <citation type="submission" date="2015-06" db="UniProtKB">
        <authorList>
            <consortium name="EnsemblProtists"/>
        </authorList>
    </citation>
    <scope>IDENTIFICATION</scope>
    <source>
        <strain evidence="3">Pr102</strain>
    </source>
</reference>
<organism evidence="3 4">
    <name type="scientific">Phytophthora ramorum</name>
    <name type="common">Sudden oak death agent</name>
    <dbReference type="NCBI Taxonomy" id="164328"/>
    <lineage>
        <taxon>Eukaryota</taxon>
        <taxon>Sar</taxon>
        <taxon>Stramenopiles</taxon>
        <taxon>Oomycota</taxon>
        <taxon>Peronosporomycetes</taxon>
        <taxon>Peronosporales</taxon>
        <taxon>Peronosporaceae</taxon>
        <taxon>Phytophthora</taxon>
    </lineage>
</organism>
<dbReference type="VEuPathDB" id="FungiDB:KRP22_4700"/>
<dbReference type="GeneID" id="94220588"/>
<dbReference type="EMBL" id="DS566058">
    <property type="status" value="NOT_ANNOTATED_CDS"/>
    <property type="molecule type" value="Genomic_DNA"/>
</dbReference>
<reference evidence="4" key="1">
    <citation type="journal article" date="2006" name="Science">
        <title>Phytophthora genome sequences uncover evolutionary origins and mechanisms of pathogenesis.</title>
        <authorList>
            <person name="Tyler B.M."/>
            <person name="Tripathy S."/>
            <person name="Zhang X."/>
            <person name="Dehal P."/>
            <person name="Jiang R.H."/>
            <person name="Aerts A."/>
            <person name="Arredondo F.D."/>
            <person name="Baxter L."/>
            <person name="Bensasson D."/>
            <person name="Beynon J.L."/>
            <person name="Chapman J."/>
            <person name="Damasceno C.M."/>
            <person name="Dorrance A.E."/>
            <person name="Dou D."/>
            <person name="Dickerman A.W."/>
            <person name="Dubchak I.L."/>
            <person name="Garbelotto M."/>
            <person name="Gijzen M."/>
            <person name="Gordon S.G."/>
            <person name="Govers F."/>
            <person name="Grunwald N.J."/>
            <person name="Huang W."/>
            <person name="Ivors K.L."/>
            <person name="Jones R.W."/>
            <person name="Kamoun S."/>
            <person name="Krampis K."/>
            <person name="Lamour K.H."/>
            <person name="Lee M.K."/>
            <person name="McDonald W.H."/>
            <person name="Medina M."/>
            <person name="Meijer H.J."/>
            <person name="Nordberg E.K."/>
            <person name="Maclean D.J."/>
            <person name="Ospina-Giraldo M.D."/>
            <person name="Morris P.F."/>
            <person name="Phuntumart V."/>
            <person name="Putnam N.H."/>
            <person name="Rash S."/>
            <person name="Rose J.K."/>
            <person name="Sakihama Y."/>
            <person name="Salamov A.A."/>
            <person name="Savidor A."/>
            <person name="Scheuring C.F."/>
            <person name="Smith B.M."/>
            <person name="Sobral B.W."/>
            <person name="Terry A."/>
            <person name="Torto-Alalibo T.A."/>
            <person name="Win J."/>
            <person name="Xu Z."/>
            <person name="Zhang H."/>
            <person name="Grigoriev I.V."/>
            <person name="Rokhsar D.S."/>
            <person name="Boore J.L."/>
        </authorList>
    </citation>
    <scope>NUCLEOTIDE SEQUENCE [LARGE SCALE GENOMIC DNA]</scope>
    <source>
        <strain evidence="4">Pr102</strain>
    </source>
</reference>
<accession>H3GW00</accession>
<dbReference type="eggNOG" id="ENOG502RG7E">
    <property type="taxonomic scope" value="Eukaryota"/>
</dbReference>
<evidence type="ECO:0000313" key="3">
    <source>
        <dbReference type="EnsemblProtists" id="Phyra81595"/>
    </source>
</evidence>
<keyword evidence="4" id="KW-1185">Reference proteome</keyword>
<proteinExistence type="predicted"/>
<evidence type="ECO:0000313" key="4">
    <source>
        <dbReference type="Proteomes" id="UP000005238"/>
    </source>
</evidence>
<protein>
    <submittedName>
        <fullName evidence="3">Uncharacterized protein</fullName>
    </submittedName>
</protein>
<feature type="coiled-coil region" evidence="1">
    <location>
        <begin position="27"/>
        <end position="54"/>
    </location>
</feature>
<sequence>MVARHDISSPKPKKAHKSHAKKREFTYVVRKEEARVLQEKVQALRKELEALQEATGSYNFKLRQATTKNQVLKSAVRTQQLTVACTQSVLSNHLRDQHENPMYTRVVLPKKCSERREVLTGMKNAKFMQCYSYLTERSGSLDMTKNYFSEDRFEDAHGNFTCHRFDVVHFCGVQSLKQVYDALTVFMFNMEISVSEALGDITVREDYDSLNDGAHISNHRLISNCDSGVTTEAITVSFAQLFEDHNAFTSSPCALAVMDSVDEDDLYPYDSANCVRRDITAAVALAPVWRDKKSGKTRPAPELTQCSAARQDSSEDDEELVVVMRRATFLKVRPAESEMADSELLELYDYIAKWPDLMLQSIRAIIHARAL</sequence>
<feature type="region of interest" description="Disordered" evidence="2">
    <location>
        <begin position="1"/>
        <end position="23"/>
    </location>
</feature>
<dbReference type="EnsemblProtists" id="Phyra81595">
    <property type="protein sequence ID" value="Phyra81595"/>
    <property type="gene ID" value="Phyra81595"/>
</dbReference>
<dbReference type="OMA" id="AMRFDIT"/>
<dbReference type="AlphaFoldDB" id="H3GW00"/>
<dbReference type="OrthoDB" id="166524at2759"/>
<evidence type="ECO:0000256" key="2">
    <source>
        <dbReference type="SAM" id="MobiDB-lite"/>
    </source>
</evidence>
<feature type="compositionally biased region" description="Basic residues" evidence="2">
    <location>
        <begin position="11"/>
        <end position="22"/>
    </location>
</feature>
<evidence type="ECO:0000256" key="1">
    <source>
        <dbReference type="SAM" id="Coils"/>
    </source>
</evidence>
<dbReference type="InParanoid" id="H3GW00"/>
<keyword evidence="1" id="KW-0175">Coiled coil</keyword>
<dbReference type="HOGENOM" id="CLU_036567_1_1_1"/>
<name>H3GW00_PHYRM</name>
<dbReference type="RefSeq" id="XP_067738175.1">
    <property type="nucleotide sequence ID" value="XM_067884797.1"/>
</dbReference>
<dbReference type="Proteomes" id="UP000005238">
    <property type="component" value="Unassembled WGS sequence"/>
</dbReference>